<dbReference type="EMBL" id="JAGGJX010000006">
    <property type="protein sequence ID" value="MBP1856060.1"/>
    <property type="molecule type" value="Genomic_DNA"/>
</dbReference>
<comment type="caution">
    <text evidence="1">The sequence shown here is derived from an EMBL/GenBank/DDBJ whole genome shotgun (WGS) entry which is preliminary data.</text>
</comment>
<accession>A0ABS4EDN6</accession>
<gene>
    <name evidence="1" type="ORF">J2Z43_002462</name>
</gene>
<dbReference type="Proteomes" id="UP000767291">
    <property type="component" value="Unassembled WGS sequence"/>
</dbReference>
<organism evidence="1 2">
    <name type="scientific">Metaclostridioides mangenotii</name>
    <dbReference type="NCBI Taxonomy" id="1540"/>
    <lineage>
        <taxon>Bacteria</taxon>
        <taxon>Bacillati</taxon>
        <taxon>Bacillota</taxon>
        <taxon>Clostridia</taxon>
        <taxon>Peptostreptococcales</taxon>
        <taxon>Peptostreptococcaceae</taxon>
        <taxon>Metaclostridioides</taxon>
    </lineage>
</organism>
<keyword evidence="2" id="KW-1185">Reference proteome</keyword>
<name>A0ABS4EDN6_9FIRM</name>
<sequence>MLPKKEIIKLLEFDENSKEVLALRKEAREITKILFI</sequence>
<evidence type="ECO:0000313" key="2">
    <source>
        <dbReference type="Proteomes" id="UP000767291"/>
    </source>
</evidence>
<reference evidence="1 2" key="1">
    <citation type="submission" date="2021-03" db="EMBL/GenBank/DDBJ databases">
        <title>Genomic Encyclopedia of Type Strains, Phase IV (KMG-IV): sequencing the most valuable type-strain genomes for metagenomic binning, comparative biology and taxonomic classification.</title>
        <authorList>
            <person name="Goeker M."/>
        </authorList>
    </citation>
    <scope>NUCLEOTIDE SEQUENCE [LARGE SCALE GENOMIC DNA]</scope>
    <source>
        <strain evidence="1 2">DSM 1289</strain>
    </source>
</reference>
<protein>
    <submittedName>
        <fullName evidence="1">Uncharacterized protein</fullName>
    </submittedName>
</protein>
<proteinExistence type="predicted"/>
<evidence type="ECO:0000313" key="1">
    <source>
        <dbReference type="EMBL" id="MBP1856060.1"/>
    </source>
</evidence>